<dbReference type="CDD" id="cd05403">
    <property type="entry name" value="NT_KNTase_like"/>
    <property type="match status" value="1"/>
</dbReference>
<feature type="domain" description="Polymerase beta nucleotidyltransferase" evidence="1">
    <location>
        <begin position="40"/>
        <end position="97"/>
    </location>
</feature>
<proteinExistence type="predicted"/>
<evidence type="ECO:0000313" key="2">
    <source>
        <dbReference type="EMBL" id="ADN02680.1"/>
    </source>
</evidence>
<dbReference type="GO" id="GO:0016740">
    <property type="term" value="F:transferase activity"/>
    <property type="evidence" value="ECO:0007669"/>
    <property type="project" value="UniProtKB-KW"/>
</dbReference>
<dbReference type="InterPro" id="IPR041633">
    <property type="entry name" value="Polbeta"/>
</dbReference>
<reference key="1">
    <citation type="submission" date="2009-08" db="EMBL/GenBank/DDBJ databases">
        <title>The genome sequence of Spirochaeta thermophila DSM6192.</title>
        <authorList>
            <person name="Angelov A."/>
            <person name="Mientus M."/>
            <person name="Wittenberg S."/>
            <person name="Lehmann R."/>
            <person name="Liesegang H."/>
            <person name="Daniel R."/>
            <person name="Liebl W."/>
        </authorList>
    </citation>
    <scope>NUCLEOTIDE SEQUENCE</scope>
    <source>
        <strain>DSM 6192</strain>
    </source>
</reference>
<dbReference type="KEGG" id="sta:STHERM_c17450"/>
<dbReference type="SUPFAM" id="SSF81301">
    <property type="entry name" value="Nucleotidyltransferase"/>
    <property type="match status" value="1"/>
</dbReference>
<dbReference type="Pfam" id="PF18765">
    <property type="entry name" value="Polbeta"/>
    <property type="match status" value="1"/>
</dbReference>
<protein>
    <submittedName>
        <fullName evidence="2">Putative nucleotidyltransferase domain protein</fullName>
    </submittedName>
</protein>
<organism evidence="2 3">
    <name type="scientific">Winmispira thermophila (strain ATCC 49972 / DSM 6192 / RI 19.B1)</name>
    <name type="common">Spirochaeta thermophila</name>
    <dbReference type="NCBI Taxonomy" id="665571"/>
    <lineage>
        <taxon>Bacteria</taxon>
        <taxon>Pseudomonadati</taxon>
        <taxon>Spirochaetota</taxon>
        <taxon>Spirochaetia</taxon>
        <taxon>Winmispirales</taxon>
        <taxon>Winmispiraceae</taxon>
        <taxon>Winmispira</taxon>
    </lineage>
</organism>
<accession>E0RP18</accession>
<dbReference type="HOGENOM" id="CLU_130257_9_3_12"/>
<evidence type="ECO:0000259" key="1">
    <source>
        <dbReference type="Pfam" id="PF18765"/>
    </source>
</evidence>
<dbReference type="Proteomes" id="UP000001296">
    <property type="component" value="Chromosome"/>
</dbReference>
<dbReference type="PANTHER" id="PTHR33933:SF1">
    <property type="entry name" value="PROTEIN ADENYLYLTRANSFERASE MNTA-RELATED"/>
    <property type="match status" value="1"/>
</dbReference>
<reference evidence="2 3" key="2">
    <citation type="journal article" date="2010" name="J. Bacteriol.">
        <title>Genome sequence of the polysaccharide-degrading, thermophilic anaerobe Spirochaeta thermophila DSM 6192.</title>
        <authorList>
            <person name="Angelov A."/>
            <person name="Liebl S."/>
            <person name="Ballschmiter M."/>
            <person name="Bomeke M."/>
            <person name="Lehmann R."/>
            <person name="Liesegang H."/>
            <person name="Daniel R."/>
            <person name="Liebl W."/>
        </authorList>
    </citation>
    <scope>NUCLEOTIDE SEQUENCE [LARGE SCALE GENOMIC DNA]</scope>
    <source>
        <strain evidence="3">ATCC 49972 / DSM 6192 / RI 19.B1</strain>
    </source>
</reference>
<dbReference type="PaxDb" id="665571-STHERM_c17450"/>
<dbReference type="Gene3D" id="3.30.460.10">
    <property type="entry name" value="Beta Polymerase, domain 2"/>
    <property type="match status" value="1"/>
</dbReference>
<keyword evidence="2" id="KW-0808">Transferase</keyword>
<dbReference type="InterPro" id="IPR043519">
    <property type="entry name" value="NT_sf"/>
</dbReference>
<dbReference type="InterPro" id="IPR052548">
    <property type="entry name" value="Type_VII_TA_antitoxin"/>
</dbReference>
<evidence type="ECO:0000313" key="3">
    <source>
        <dbReference type="Proteomes" id="UP000001296"/>
    </source>
</evidence>
<dbReference type="EMBL" id="CP001698">
    <property type="protein sequence ID" value="ADN02680.1"/>
    <property type="molecule type" value="Genomic_DNA"/>
</dbReference>
<dbReference type="AlphaFoldDB" id="E0RP18"/>
<sequence length="125" mass="14028">MHGKGRRSFPFDSGGAIPEDEVKPLIGKLIREHLGENGLHPERILLFGSRARGDSSKGSDWDILVIVRERLSIQEKRRISRELRRVFAGKLIPVDILVKTAEELPSYESLPGSITREALHRGVPL</sequence>
<name>E0RP18_WINT6</name>
<dbReference type="PANTHER" id="PTHR33933">
    <property type="entry name" value="NUCLEOTIDYLTRANSFERASE"/>
    <property type="match status" value="1"/>
</dbReference>
<gene>
    <name evidence="2" type="ordered locus">STHERM_c17450</name>
</gene>
<dbReference type="eggNOG" id="COG1708">
    <property type="taxonomic scope" value="Bacteria"/>
</dbReference>